<evidence type="ECO:0000313" key="3">
    <source>
        <dbReference type="Proteomes" id="UP000825729"/>
    </source>
</evidence>
<keyword evidence="1" id="KW-0812">Transmembrane</keyword>
<organism evidence="2 3">
    <name type="scientific">Aristolochia fimbriata</name>
    <name type="common">White veined hardy Dutchman's pipe vine</name>
    <dbReference type="NCBI Taxonomy" id="158543"/>
    <lineage>
        <taxon>Eukaryota</taxon>
        <taxon>Viridiplantae</taxon>
        <taxon>Streptophyta</taxon>
        <taxon>Embryophyta</taxon>
        <taxon>Tracheophyta</taxon>
        <taxon>Spermatophyta</taxon>
        <taxon>Magnoliopsida</taxon>
        <taxon>Magnoliidae</taxon>
        <taxon>Piperales</taxon>
        <taxon>Aristolochiaceae</taxon>
        <taxon>Aristolochia</taxon>
    </lineage>
</organism>
<comment type="caution">
    <text evidence="2">The sequence shown here is derived from an EMBL/GenBank/DDBJ whole genome shotgun (WGS) entry which is preliminary data.</text>
</comment>
<reference evidence="2 3" key="1">
    <citation type="submission" date="2021-07" db="EMBL/GenBank/DDBJ databases">
        <title>The Aristolochia fimbriata genome: insights into angiosperm evolution, floral development and chemical biosynthesis.</title>
        <authorList>
            <person name="Jiao Y."/>
        </authorList>
    </citation>
    <scope>NUCLEOTIDE SEQUENCE [LARGE SCALE GENOMIC DNA]</scope>
    <source>
        <strain evidence="2">IBCAS-2021</strain>
        <tissue evidence="2">Leaf</tissue>
    </source>
</reference>
<protein>
    <submittedName>
        <fullName evidence="2">Uncharacterized protein</fullName>
    </submittedName>
</protein>
<dbReference type="Proteomes" id="UP000825729">
    <property type="component" value="Unassembled WGS sequence"/>
</dbReference>
<dbReference type="Pfam" id="PF03140">
    <property type="entry name" value="DUF247"/>
    <property type="match status" value="1"/>
</dbReference>
<keyword evidence="1" id="KW-1133">Transmembrane helix</keyword>
<gene>
    <name evidence="2" type="ORF">H6P81_014660</name>
</gene>
<name>A0AAV7E5A2_ARIFI</name>
<proteinExistence type="predicted"/>
<sequence>MPVENGQEIAPETVPTSKSNSVFIDANRLRRLLDSNEKENRWDKCSIYRVPCHLLLRNEKAYKPNLVSIGPIHHGEPQLSPMEEHKYRALSQFLKRSKKNVDDFKASMKDCVQQLMESYEKLDEEWLDEDKFLELMVLDGCFVLEILRVFTFDKSLGYSPNDPIFGARGTSTVINILVQEIVMLENQLPFLVLEKLLAVENRISTDSGKYLNDLLSIVGDDICTKDKPAAFSRLHIVDFLRNKIIGTPSENNRPEIDTIGIESATEYKKAGIAFAENDSNFLSDIKLENNILRLPVFEQCTFSEVIWFNVWAFECLHAGLTKDISAYICVMARLLRSTDDVAILHSNGLISVTTFGENQEVVELFKSLYNCIDFRVRGDLLYVIMEVNAYHTRSTKKWKRRIREWSLHLKLTYFRSPWTVLSLFAATLLIGLTVWQTVYTTLSYYNPRS</sequence>
<dbReference type="PANTHER" id="PTHR31170">
    <property type="entry name" value="BNAC04G53230D PROTEIN"/>
    <property type="match status" value="1"/>
</dbReference>
<evidence type="ECO:0000313" key="2">
    <source>
        <dbReference type="EMBL" id="KAG9443320.1"/>
    </source>
</evidence>
<keyword evidence="3" id="KW-1185">Reference proteome</keyword>
<dbReference type="AlphaFoldDB" id="A0AAV7E5A2"/>
<evidence type="ECO:0000256" key="1">
    <source>
        <dbReference type="SAM" id="Phobius"/>
    </source>
</evidence>
<dbReference type="InterPro" id="IPR004158">
    <property type="entry name" value="DUF247_pln"/>
</dbReference>
<feature type="transmembrane region" description="Helical" evidence="1">
    <location>
        <begin position="418"/>
        <end position="439"/>
    </location>
</feature>
<keyword evidence="1" id="KW-0472">Membrane</keyword>
<accession>A0AAV7E5A2</accession>
<dbReference type="PANTHER" id="PTHR31170:SF18">
    <property type="entry name" value="(WILD MALAYSIAN BANANA) HYPOTHETICAL PROTEIN"/>
    <property type="match status" value="1"/>
</dbReference>
<dbReference type="EMBL" id="JAINDJ010000006">
    <property type="protein sequence ID" value="KAG9443320.1"/>
    <property type="molecule type" value="Genomic_DNA"/>
</dbReference>